<proteinExistence type="predicted"/>
<organism evidence="2 3">
    <name type="scientific">Pyrobaculum aerophilum</name>
    <dbReference type="NCBI Taxonomy" id="13773"/>
    <lineage>
        <taxon>Archaea</taxon>
        <taxon>Thermoproteota</taxon>
        <taxon>Thermoprotei</taxon>
        <taxon>Thermoproteales</taxon>
        <taxon>Thermoproteaceae</taxon>
        <taxon>Pyrobaculum</taxon>
    </lineage>
</organism>
<evidence type="ECO:0000313" key="1">
    <source>
        <dbReference type="EMBL" id="RFA93082.1"/>
    </source>
</evidence>
<evidence type="ECO:0000313" key="2">
    <source>
        <dbReference type="EMBL" id="RFA99176.1"/>
    </source>
</evidence>
<dbReference type="Proteomes" id="UP000257123">
    <property type="component" value="Unassembled WGS sequence"/>
</dbReference>
<gene>
    <name evidence="1" type="ORF">CGL51_13460</name>
    <name evidence="2" type="ORF">CGL52_04885</name>
</gene>
<dbReference type="Proteomes" id="UP000256877">
    <property type="component" value="Unassembled WGS sequence"/>
</dbReference>
<dbReference type="EMBL" id="NMUF01000009">
    <property type="protein sequence ID" value="RFA99176.1"/>
    <property type="molecule type" value="Genomic_DNA"/>
</dbReference>
<name>A0A371R517_9CREN</name>
<protein>
    <submittedName>
        <fullName evidence="2">Uncharacterized protein</fullName>
    </submittedName>
</protein>
<evidence type="ECO:0000313" key="4">
    <source>
        <dbReference type="Proteomes" id="UP000257123"/>
    </source>
</evidence>
<sequence length="173" mass="19453">MSNAERCPCVAQFLLTDHKERLFCRKLIRISTLELLDYNELGRYLDVVGDDELYGCNGSTQSNQVDCIARCDSIVGVEFTTWAEARPLEDKFNKNVGESRCGRDVSCVVVIGVHGERVPFLRDKLGKELGVEPETLEENQLGQLKDYICSRKPVLVLSLRGRGYLECTSRSSS</sequence>
<reference evidence="3 4" key="1">
    <citation type="submission" date="2017-07" db="EMBL/GenBank/DDBJ databases">
        <title>Draft genome sequence of aerobic hyperthermophilic archaea, Pyrobaculum aerophilum YKB31 and YKB32.</title>
        <authorList>
            <person name="Mochizuki T."/>
            <person name="Berliner A.J."/>
            <person name="Yoshida-Takashima Y."/>
            <person name="Takaki Y."/>
            <person name="Nunoura T."/>
            <person name="Takai K."/>
        </authorList>
    </citation>
    <scope>NUCLEOTIDE SEQUENCE [LARGE SCALE GENOMIC DNA]</scope>
    <source>
        <strain evidence="1 4">YKB31</strain>
        <strain evidence="2 3">YKB32</strain>
    </source>
</reference>
<comment type="caution">
    <text evidence="2">The sequence shown here is derived from an EMBL/GenBank/DDBJ whole genome shotgun (WGS) entry which is preliminary data.</text>
</comment>
<dbReference type="AlphaFoldDB" id="A0A371R517"/>
<evidence type="ECO:0000313" key="3">
    <source>
        <dbReference type="Proteomes" id="UP000256877"/>
    </source>
</evidence>
<dbReference type="EMBL" id="NMUE01000069">
    <property type="protein sequence ID" value="RFA93082.1"/>
    <property type="molecule type" value="Genomic_DNA"/>
</dbReference>
<accession>A0A371R517</accession>